<reference evidence="7 8" key="1">
    <citation type="submission" date="2021-06" db="EMBL/GenBank/DDBJ databases">
        <title>Bacillus sp. RD4P76, an endophyte from a halophyte.</title>
        <authorList>
            <person name="Sun J.-Q."/>
        </authorList>
    </citation>
    <scope>NUCLEOTIDE SEQUENCE [LARGE SCALE GENOMIC DNA]</scope>
    <source>
        <strain evidence="7 8">JCM 17098</strain>
    </source>
</reference>
<dbReference type="InterPro" id="IPR032305">
    <property type="entry name" value="GTP-bd_M"/>
</dbReference>
<dbReference type="Gene3D" id="6.10.250.2860">
    <property type="match status" value="1"/>
</dbReference>
<evidence type="ECO:0000256" key="2">
    <source>
        <dbReference type="ARBA" id="ARBA00022741"/>
    </source>
</evidence>
<accession>A0ABS6JZY3</accession>
<dbReference type="SUPFAM" id="SSF52540">
    <property type="entry name" value="P-loop containing nucleoside triphosphate hydrolases"/>
    <property type="match status" value="1"/>
</dbReference>
<dbReference type="Gene3D" id="3.40.50.11060">
    <property type="entry name" value="GTPase HflX, N-terminal domain"/>
    <property type="match status" value="1"/>
</dbReference>
<keyword evidence="3" id="KW-0460">Magnesium</keyword>
<dbReference type="InterPro" id="IPR027417">
    <property type="entry name" value="P-loop_NTPase"/>
</dbReference>
<comment type="similarity">
    <text evidence="5">Belongs to the TRAFAC class OBG-HflX-like GTPase superfamily. HflX GTPase family.</text>
</comment>
<dbReference type="PANTHER" id="PTHR10229:SF0">
    <property type="entry name" value="GTP-BINDING PROTEIN 6-RELATED"/>
    <property type="match status" value="1"/>
</dbReference>
<comment type="subcellular location">
    <subcellularLocation>
        <location evidence="5">Cytoplasm</location>
    </subcellularLocation>
    <text evidence="5">May associate with membranes.</text>
</comment>
<dbReference type="PRINTS" id="PR00326">
    <property type="entry name" value="GTP1OBG"/>
</dbReference>
<dbReference type="InterPro" id="IPR042108">
    <property type="entry name" value="GTPase_HflX_N_sf"/>
</dbReference>
<evidence type="ECO:0000256" key="1">
    <source>
        <dbReference type="ARBA" id="ARBA00022723"/>
    </source>
</evidence>
<keyword evidence="2 5" id="KW-0547">Nucleotide-binding</keyword>
<evidence type="ECO:0000256" key="3">
    <source>
        <dbReference type="ARBA" id="ARBA00022842"/>
    </source>
</evidence>
<dbReference type="PROSITE" id="PS51705">
    <property type="entry name" value="G_HFLX"/>
    <property type="match status" value="1"/>
</dbReference>
<sequence length="426" mass="48563">MEKGVQVNEERVVLVGVRDTETDEEDFQYRMEELAALTNTAGGVVVSEVIQNRENPDRATYIGKGKVEELEALVEELGVELVIFNDELTPSQIRNLTNIIDVKVIDRTQLILDIFAKRARSREGKLQVELAQLSYLLPRLRGQGLMLSRLGGGIGTRGPGETQLEVDQRHIRNRMTDIRRQLEQIVSHRNRYRTRRKKNQAFQISLVGYTNAGKSTLLHKLAKADVYMENQLFATLDPTTKKLKLPSGIEVLLTDTVGFIQQLPTTLVAAFRSTLEEVQEADLILHVVDASNPDYPNHEKTVKGLLEELSAEKIPMLTVYNKRDLLTSDFFSFSDGPTTLVSANDEGDMDKLREKIELIMEENFSPYIVHLESDEGKLLHRLQKETIQVERIFDELKEEYIVRGFAPPESAIYHEMQTRQSEEKDL</sequence>
<dbReference type="Pfam" id="PF16360">
    <property type="entry name" value="GTP-bdg_M"/>
    <property type="match status" value="1"/>
</dbReference>
<dbReference type="Pfam" id="PF13167">
    <property type="entry name" value="GTP-bdg_N"/>
    <property type="match status" value="1"/>
</dbReference>
<comment type="function">
    <text evidence="5">GTPase that associates with the 50S ribosomal subunit and may have a role during protein synthesis or ribosome biogenesis.</text>
</comment>
<protein>
    <recommendedName>
        <fullName evidence="5">GTPase HflX</fullName>
    </recommendedName>
    <alternativeName>
        <fullName evidence="5">GTP-binding protein HflX</fullName>
    </alternativeName>
</protein>
<evidence type="ECO:0000313" key="7">
    <source>
        <dbReference type="EMBL" id="MBU9722655.1"/>
    </source>
</evidence>
<evidence type="ECO:0000256" key="5">
    <source>
        <dbReference type="HAMAP-Rule" id="MF_00900"/>
    </source>
</evidence>
<dbReference type="EMBL" id="JAHQCR010000057">
    <property type="protein sequence ID" value="MBU9722655.1"/>
    <property type="molecule type" value="Genomic_DNA"/>
</dbReference>
<dbReference type="Gene3D" id="3.40.50.300">
    <property type="entry name" value="P-loop containing nucleotide triphosphate hydrolases"/>
    <property type="match status" value="1"/>
</dbReference>
<gene>
    <name evidence="5 7" type="primary">hflX</name>
    <name evidence="7" type="ORF">KS407_14645</name>
</gene>
<dbReference type="PANTHER" id="PTHR10229">
    <property type="entry name" value="GTP-BINDING PROTEIN HFLX"/>
    <property type="match status" value="1"/>
</dbReference>
<evidence type="ECO:0000313" key="8">
    <source>
        <dbReference type="Proteomes" id="UP000790580"/>
    </source>
</evidence>
<evidence type="ECO:0000256" key="4">
    <source>
        <dbReference type="ARBA" id="ARBA00023134"/>
    </source>
</evidence>
<comment type="caution">
    <text evidence="7">The sequence shown here is derived from an EMBL/GenBank/DDBJ whole genome shotgun (WGS) entry which is preliminary data.</text>
</comment>
<dbReference type="HAMAP" id="MF_00900">
    <property type="entry name" value="GTPase_HflX"/>
    <property type="match status" value="1"/>
</dbReference>
<dbReference type="Pfam" id="PF01926">
    <property type="entry name" value="MMR_HSR1"/>
    <property type="match status" value="1"/>
</dbReference>
<keyword evidence="1" id="KW-0479">Metal-binding</keyword>
<dbReference type="NCBIfam" id="TIGR03156">
    <property type="entry name" value="GTP_HflX"/>
    <property type="match status" value="1"/>
</dbReference>
<dbReference type="InterPro" id="IPR030394">
    <property type="entry name" value="G_HFLX_dom"/>
</dbReference>
<proteinExistence type="inferred from homology"/>
<keyword evidence="5" id="KW-0963">Cytoplasm</keyword>
<organism evidence="7 8">
    <name type="scientific">Evansella alkalicola</name>
    <dbReference type="NCBI Taxonomy" id="745819"/>
    <lineage>
        <taxon>Bacteria</taxon>
        <taxon>Bacillati</taxon>
        <taxon>Bacillota</taxon>
        <taxon>Bacilli</taxon>
        <taxon>Bacillales</taxon>
        <taxon>Bacillaceae</taxon>
        <taxon>Evansella</taxon>
    </lineage>
</organism>
<dbReference type="InterPro" id="IPR025121">
    <property type="entry name" value="GTPase_HflX_N"/>
</dbReference>
<comment type="subunit">
    <text evidence="5">Monomer. Associates with the 50S ribosomal subunit.</text>
</comment>
<feature type="domain" description="Hflx-type G" evidence="6">
    <location>
        <begin position="202"/>
        <end position="364"/>
    </location>
</feature>
<dbReference type="Proteomes" id="UP000790580">
    <property type="component" value="Unassembled WGS sequence"/>
</dbReference>
<keyword evidence="4 5" id="KW-0342">GTP-binding</keyword>
<evidence type="ECO:0000259" key="6">
    <source>
        <dbReference type="PROSITE" id="PS51705"/>
    </source>
</evidence>
<keyword evidence="8" id="KW-1185">Reference proteome</keyword>
<name>A0ABS6JZY3_9BACI</name>
<dbReference type="InterPro" id="IPR006073">
    <property type="entry name" value="GTP-bd"/>
</dbReference>
<dbReference type="PIRSF" id="PIRSF006809">
    <property type="entry name" value="GTP-binding_hflX_prd"/>
    <property type="match status" value="1"/>
</dbReference>
<dbReference type="InterPro" id="IPR016496">
    <property type="entry name" value="GTPase_HflX"/>
</dbReference>
<dbReference type="CDD" id="cd01878">
    <property type="entry name" value="HflX"/>
    <property type="match status" value="1"/>
</dbReference>